<sequence length="46" mass="4709">MGTHGNSELVDLWIVGVQQAGPDRAAAGGRARSLTGRGPGPSCLEY</sequence>
<organism evidence="2 3">
    <name type="scientific">Lysobacter capsici AZ78</name>
    <dbReference type="NCBI Taxonomy" id="1444315"/>
    <lineage>
        <taxon>Bacteria</taxon>
        <taxon>Pseudomonadati</taxon>
        <taxon>Pseudomonadota</taxon>
        <taxon>Gammaproteobacteria</taxon>
        <taxon>Lysobacterales</taxon>
        <taxon>Lysobacteraceae</taxon>
        <taxon>Lysobacter</taxon>
    </lineage>
</organism>
<dbReference type="EMBL" id="JAJA02000001">
    <property type="protein sequence ID" value="KWS06763.1"/>
    <property type="molecule type" value="Genomic_DNA"/>
</dbReference>
<keyword evidence="3" id="KW-1185">Reference proteome</keyword>
<feature type="region of interest" description="Disordered" evidence="1">
    <location>
        <begin position="24"/>
        <end position="46"/>
    </location>
</feature>
<comment type="caution">
    <text evidence="2">The sequence shown here is derived from an EMBL/GenBank/DDBJ whole genome shotgun (WGS) entry which is preliminary data.</text>
</comment>
<protein>
    <submittedName>
        <fullName evidence="2">Uncharacterized protein</fullName>
    </submittedName>
</protein>
<evidence type="ECO:0000313" key="3">
    <source>
        <dbReference type="Proteomes" id="UP000023435"/>
    </source>
</evidence>
<reference evidence="2 3" key="1">
    <citation type="journal article" date="2014" name="Genome Announc.">
        <title>Draft Genome Sequence of Lysobacter capsici AZ78, a Bacterium Antagonistic to Plant-Pathogenic Oomycetes.</title>
        <authorList>
            <person name="Puopolo G."/>
            <person name="Sonego P."/>
            <person name="Engelen K."/>
            <person name="Pertot I."/>
        </authorList>
    </citation>
    <scope>NUCLEOTIDE SEQUENCE [LARGE SCALE GENOMIC DNA]</scope>
    <source>
        <strain evidence="2 3">AZ78</strain>
    </source>
</reference>
<dbReference type="Proteomes" id="UP000023435">
    <property type="component" value="Unassembled WGS sequence"/>
</dbReference>
<evidence type="ECO:0000313" key="2">
    <source>
        <dbReference type="EMBL" id="KWS06763.1"/>
    </source>
</evidence>
<proteinExistence type="predicted"/>
<dbReference type="AlphaFoldDB" id="A0A108UCP3"/>
<gene>
    <name evidence="2" type="ORF">AZ78_4321</name>
</gene>
<name>A0A108UCP3_9GAMM</name>
<evidence type="ECO:0000256" key="1">
    <source>
        <dbReference type="SAM" id="MobiDB-lite"/>
    </source>
</evidence>
<feature type="compositionally biased region" description="Low complexity" evidence="1">
    <location>
        <begin position="24"/>
        <end position="36"/>
    </location>
</feature>
<accession>A0A108UCP3</accession>